<proteinExistence type="predicted"/>
<organism evidence="1 2">
    <name type="scientific">Clostridium sartagoforme AAU1</name>
    <dbReference type="NCBI Taxonomy" id="1202534"/>
    <lineage>
        <taxon>Bacteria</taxon>
        <taxon>Bacillati</taxon>
        <taxon>Bacillota</taxon>
        <taxon>Clostridia</taxon>
        <taxon>Eubacteriales</taxon>
        <taxon>Clostridiaceae</taxon>
        <taxon>Clostridium</taxon>
    </lineage>
</organism>
<gene>
    <name evidence="1" type="ORF">A500_04516</name>
</gene>
<evidence type="ECO:0008006" key="3">
    <source>
        <dbReference type="Google" id="ProtNLM"/>
    </source>
</evidence>
<reference evidence="1 2" key="1">
    <citation type="submission" date="2013-03" db="EMBL/GenBank/DDBJ databases">
        <title>Whole genome shotgun sequencing of Clostridium sartagoforme AAU1.</title>
        <authorList>
            <person name="Joshi C.G."/>
            <person name="Duggirala S.M."/>
            <person name="Nathani N.M."/>
            <person name="Bhatt V.D."/>
            <person name="Patel A.K."/>
            <person name="Pandya P.R."/>
            <person name="KaPatel J.A."/>
        </authorList>
    </citation>
    <scope>NUCLEOTIDE SEQUENCE [LARGE SCALE GENOMIC DNA]</scope>
    <source>
        <strain evidence="1 2">AAU1</strain>
    </source>
</reference>
<accession>R9CDL4</accession>
<dbReference type="EMBL" id="ASRV01000049">
    <property type="protein sequence ID" value="EOR27454.1"/>
    <property type="molecule type" value="Genomic_DNA"/>
</dbReference>
<sequence>MALKKLCCDCGKIMDYTTGALCDECKSKRSKDKYDYEQCSYRRLYHTKRWKKLRQSIMAEYNWMCLVSLGKGEVEEAKILHHIEEANESNFFDRDNLIPLSFKVHEEVHMRYELSKESKKECQAWLRKLRDSPLAV</sequence>
<keyword evidence="2" id="KW-1185">Reference proteome</keyword>
<evidence type="ECO:0000313" key="2">
    <source>
        <dbReference type="Proteomes" id="UP000013988"/>
    </source>
</evidence>
<dbReference type="Proteomes" id="UP000013988">
    <property type="component" value="Unassembled WGS sequence"/>
</dbReference>
<dbReference type="AlphaFoldDB" id="R9CDL4"/>
<comment type="caution">
    <text evidence="1">The sequence shown here is derived from an EMBL/GenBank/DDBJ whole genome shotgun (WGS) entry which is preliminary data.</text>
</comment>
<dbReference type="PATRIC" id="fig|1202534.3.peg.903"/>
<name>R9CDL4_9CLOT</name>
<dbReference type="RefSeq" id="WP_016206362.1">
    <property type="nucleotide sequence ID" value="NZ_ASRV01000049.1"/>
</dbReference>
<protein>
    <recommendedName>
        <fullName evidence="3">HNH endonuclease</fullName>
    </recommendedName>
</protein>
<dbReference type="OrthoDB" id="9811997at2"/>
<evidence type="ECO:0000313" key="1">
    <source>
        <dbReference type="EMBL" id="EOR27454.1"/>
    </source>
</evidence>